<dbReference type="PROSITE" id="PS50404">
    <property type="entry name" value="GST_NTER"/>
    <property type="match status" value="1"/>
</dbReference>
<evidence type="ECO:0000259" key="2">
    <source>
        <dbReference type="PROSITE" id="PS50405"/>
    </source>
</evidence>
<dbReference type="Gene3D" id="1.20.1050.10">
    <property type="match status" value="1"/>
</dbReference>
<dbReference type="AlphaFoldDB" id="A0A9N8ETF8"/>
<evidence type="ECO:0008006" key="5">
    <source>
        <dbReference type="Google" id="ProtNLM"/>
    </source>
</evidence>
<dbReference type="InterPro" id="IPR050983">
    <property type="entry name" value="GST_Omega/HSP26"/>
</dbReference>
<dbReference type="PROSITE" id="PS50405">
    <property type="entry name" value="GST_CTER"/>
    <property type="match status" value="1"/>
</dbReference>
<sequence>MSTTESQDVFADLSTSGKCIFFDLKHSNNASRIRLWLRFRGIREDQVERRLVQMSDLQSDAYSAINPGRKVPALITDTGMCLFEASVIMGYLEDRFGKSTEKTNSMFVLESPDERAFVNLLVRVHDLYIASPNCSQPNFSHTQGCMYLDPTPTPFTPARRTMDAATRAAKLAELYKQLCWLEEQAKLPFLAGHKCTHADITWFGTFCFMEFMLPISFGWSDNLFHETKHFPKLTQWYEHCLTDKQFQIVREEIVEDHREARARGRLTGVQEDVKNHPEYKWKYM</sequence>
<dbReference type="Pfam" id="PF13409">
    <property type="entry name" value="GST_N_2"/>
    <property type="match status" value="1"/>
</dbReference>
<dbReference type="InterPro" id="IPR036249">
    <property type="entry name" value="Thioredoxin-like_sf"/>
</dbReference>
<organism evidence="3 4">
    <name type="scientific">Seminavis robusta</name>
    <dbReference type="NCBI Taxonomy" id="568900"/>
    <lineage>
        <taxon>Eukaryota</taxon>
        <taxon>Sar</taxon>
        <taxon>Stramenopiles</taxon>
        <taxon>Ochrophyta</taxon>
        <taxon>Bacillariophyta</taxon>
        <taxon>Bacillariophyceae</taxon>
        <taxon>Bacillariophycidae</taxon>
        <taxon>Naviculales</taxon>
        <taxon>Naviculaceae</taxon>
        <taxon>Seminavis</taxon>
    </lineage>
</organism>
<dbReference type="EMBL" id="CAICTM010001913">
    <property type="protein sequence ID" value="CAB9526941.1"/>
    <property type="molecule type" value="Genomic_DNA"/>
</dbReference>
<dbReference type="CDD" id="cd00570">
    <property type="entry name" value="GST_N_family"/>
    <property type="match status" value="1"/>
</dbReference>
<protein>
    <recommendedName>
        <fullName evidence="5">Glutathione S-transferase</fullName>
    </recommendedName>
</protein>
<dbReference type="Gene3D" id="3.40.30.10">
    <property type="entry name" value="Glutaredoxin"/>
    <property type="match status" value="1"/>
</dbReference>
<name>A0A9N8ETF8_9STRA</name>
<dbReference type="SFLD" id="SFLDS00019">
    <property type="entry name" value="Glutathione_Transferase_(cytos"/>
    <property type="match status" value="1"/>
</dbReference>
<dbReference type="InterPro" id="IPR036282">
    <property type="entry name" value="Glutathione-S-Trfase_C_sf"/>
</dbReference>
<dbReference type="SUPFAM" id="SSF52833">
    <property type="entry name" value="Thioredoxin-like"/>
    <property type="match status" value="1"/>
</dbReference>
<dbReference type="OrthoDB" id="196153at2759"/>
<feature type="domain" description="GST C-terminal" evidence="2">
    <location>
        <begin position="111"/>
        <end position="266"/>
    </location>
</feature>
<dbReference type="Pfam" id="PF00043">
    <property type="entry name" value="GST_C"/>
    <property type="match status" value="1"/>
</dbReference>
<dbReference type="GO" id="GO:0005737">
    <property type="term" value="C:cytoplasm"/>
    <property type="evidence" value="ECO:0007669"/>
    <property type="project" value="TreeGrafter"/>
</dbReference>
<accession>A0A9N8ETF8</accession>
<reference evidence="3" key="1">
    <citation type="submission" date="2020-06" db="EMBL/GenBank/DDBJ databases">
        <authorList>
            <consortium name="Plant Systems Biology data submission"/>
        </authorList>
    </citation>
    <scope>NUCLEOTIDE SEQUENCE</scope>
    <source>
        <strain evidence="3">D6</strain>
    </source>
</reference>
<dbReference type="InterPro" id="IPR004045">
    <property type="entry name" value="Glutathione_S-Trfase_N"/>
</dbReference>
<evidence type="ECO:0000313" key="3">
    <source>
        <dbReference type="EMBL" id="CAB9526941.1"/>
    </source>
</evidence>
<dbReference type="InterPro" id="IPR004046">
    <property type="entry name" value="GST_C"/>
</dbReference>
<feature type="domain" description="GST N-terminal" evidence="1">
    <location>
        <begin position="17"/>
        <end position="100"/>
    </location>
</feature>
<dbReference type="PANTHER" id="PTHR43968:SF6">
    <property type="entry name" value="GLUTATHIONE S-TRANSFERASE OMEGA"/>
    <property type="match status" value="1"/>
</dbReference>
<evidence type="ECO:0000259" key="1">
    <source>
        <dbReference type="PROSITE" id="PS50404"/>
    </source>
</evidence>
<evidence type="ECO:0000313" key="4">
    <source>
        <dbReference type="Proteomes" id="UP001153069"/>
    </source>
</evidence>
<keyword evidence="4" id="KW-1185">Reference proteome</keyword>
<comment type="caution">
    <text evidence="3">The sequence shown here is derived from an EMBL/GenBank/DDBJ whole genome shotgun (WGS) entry which is preliminary data.</text>
</comment>
<gene>
    <name evidence="3" type="ORF">SEMRO_1915_G305160.1</name>
</gene>
<dbReference type="PANTHER" id="PTHR43968">
    <property type="match status" value="1"/>
</dbReference>
<dbReference type="InterPro" id="IPR040079">
    <property type="entry name" value="Glutathione_S-Trfase"/>
</dbReference>
<dbReference type="Proteomes" id="UP001153069">
    <property type="component" value="Unassembled WGS sequence"/>
</dbReference>
<dbReference type="SUPFAM" id="SSF47616">
    <property type="entry name" value="GST C-terminal domain-like"/>
    <property type="match status" value="1"/>
</dbReference>
<proteinExistence type="predicted"/>
<dbReference type="InterPro" id="IPR010987">
    <property type="entry name" value="Glutathione-S-Trfase_C-like"/>
</dbReference>